<organism evidence="9 10">
    <name type="scientific">Phytophthora fragariae</name>
    <dbReference type="NCBI Taxonomy" id="53985"/>
    <lineage>
        <taxon>Eukaryota</taxon>
        <taxon>Sar</taxon>
        <taxon>Stramenopiles</taxon>
        <taxon>Oomycota</taxon>
        <taxon>Peronosporomycetes</taxon>
        <taxon>Peronosporales</taxon>
        <taxon>Peronosporaceae</taxon>
        <taxon>Phytophthora</taxon>
    </lineage>
</organism>
<evidence type="ECO:0000256" key="4">
    <source>
        <dbReference type="ARBA" id="ARBA00022759"/>
    </source>
</evidence>
<protein>
    <recommendedName>
        <fullName evidence="8">Reverse transcriptase RNase H-like domain-containing protein</fullName>
    </recommendedName>
</protein>
<dbReference type="InterPro" id="IPR043502">
    <property type="entry name" value="DNA/RNA_pol_sf"/>
</dbReference>
<sequence>MQDAVNGLQPVAYASKVNSAAEANYSITELECLAVVWSVKLFRPYLYGRSFTIVTDHAALKWLMTRPNPAGRLHRWSLTLQEYEFEIVYRPGSTNVVADALSRAPAAVLTDVGWRTKLGQVTSPASEASEQERVSGTADQTAAAKKANQGGPAATRPLTRAAKKRADTQAEKLGEATVKVTQQKETSERVAAAEPLSPPPPAETPLEHICRSSTSKRRNHAEKPVTGARKRGTRGEQSKTPQASEPPVNEDAVALEPTLQLTDNEIMEAQSRSRLVRSIREAGVYKGMKVEQMYGITIIQTLQGRRLVLPVALWPQVFKECHDSVWAGHLRGPHTYARIAQLY</sequence>
<dbReference type="CDD" id="cd09274">
    <property type="entry name" value="RNase_HI_RT_Ty3"/>
    <property type="match status" value="1"/>
</dbReference>
<evidence type="ECO:0000313" key="9">
    <source>
        <dbReference type="EMBL" id="KAE9105348.1"/>
    </source>
</evidence>
<keyword evidence="2" id="KW-0548">Nucleotidyltransferase</keyword>
<dbReference type="PANTHER" id="PTHR37984">
    <property type="entry name" value="PROTEIN CBG26694"/>
    <property type="match status" value="1"/>
</dbReference>
<evidence type="ECO:0000256" key="5">
    <source>
        <dbReference type="ARBA" id="ARBA00022801"/>
    </source>
</evidence>
<dbReference type="Pfam" id="PF17917">
    <property type="entry name" value="RT_RNaseH"/>
    <property type="match status" value="1"/>
</dbReference>
<name>A0A6G0L101_9STRA</name>
<gene>
    <name evidence="9" type="ORF">PF010_g13052</name>
</gene>
<feature type="compositionally biased region" description="Basic and acidic residues" evidence="7">
    <location>
        <begin position="164"/>
        <end position="174"/>
    </location>
</feature>
<evidence type="ECO:0000256" key="2">
    <source>
        <dbReference type="ARBA" id="ARBA00022695"/>
    </source>
</evidence>
<evidence type="ECO:0000256" key="3">
    <source>
        <dbReference type="ARBA" id="ARBA00022722"/>
    </source>
</evidence>
<keyword evidence="3" id="KW-0540">Nuclease</keyword>
<evidence type="ECO:0000256" key="1">
    <source>
        <dbReference type="ARBA" id="ARBA00022679"/>
    </source>
</evidence>
<evidence type="ECO:0000259" key="8">
    <source>
        <dbReference type="Pfam" id="PF17917"/>
    </source>
</evidence>
<comment type="caution">
    <text evidence="9">The sequence shown here is derived from an EMBL/GenBank/DDBJ whole genome shotgun (WGS) entry which is preliminary data.</text>
</comment>
<dbReference type="GO" id="GO:0016787">
    <property type="term" value="F:hydrolase activity"/>
    <property type="evidence" value="ECO:0007669"/>
    <property type="project" value="UniProtKB-KW"/>
</dbReference>
<dbReference type="SUPFAM" id="SSF56672">
    <property type="entry name" value="DNA/RNA polymerases"/>
    <property type="match status" value="1"/>
</dbReference>
<keyword evidence="5" id="KW-0378">Hydrolase</keyword>
<dbReference type="PANTHER" id="PTHR37984:SF5">
    <property type="entry name" value="PROTEIN NYNRIN-LIKE"/>
    <property type="match status" value="1"/>
</dbReference>
<evidence type="ECO:0000256" key="6">
    <source>
        <dbReference type="ARBA" id="ARBA00022918"/>
    </source>
</evidence>
<dbReference type="GO" id="GO:0003964">
    <property type="term" value="F:RNA-directed DNA polymerase activity"/>
    <property type="evidence" value="ECO:0007669"/>
    <property type="project" value="UniProtKB-KW"/>
</dbReference>
<dbReference type="InterPro" id="IPR050951">
    <property type="entry name" value="Retrovirus_Pol_polyprotein"/>
</dbReference>
<dbReference type="AlphaFoldDB" id="A0A6G0L101"/>
<reference evidence="9 10" key="1">
    <citation type="submission" date="2018-09" db="EMBL/GenBank/DDBJ databases">
        <title>Genomic investigation of the strawberry pathogen Phytophthora fragariae indicates pathogenicity is determined by transcriptional variation in three key races.</title>
        <authorList>
            <person name="Adams T.M."/>
            <person name="Armitage A.D."/>
            <person name="Sobczyk M.K."/>
            <person name="Bates H.J."/>
            <person name="Dunwell J.M."/>
            <person name="Nellist C.F."/>
            <person name="Harrison R.J."/>
        </authorList>
    </citation>
    <scope>NUCLEOTIDE SEQUENCE [LARGE SCALE GENOMIC DNA]</scope>
    <source>
        <strain evidence="9 10">ONT-3</strain>
    </source>
</reference>
<feature type="domain" description="Reverse transcriptase RNase H-like" evidence="8">
    <location>
        <begin position="2"/>
        <end position="83"/>
    </location>
</feature>
<keyword evidence="1" id="KW-0808">Transferase</keyword>
<keyword evidence="6" id="KW-0695">RNA-directed DNA polymerase</keyword>
<dbReference type="EMBL" id="QXFX01000753">
    <property type="protein sequence ID" value="KAE9105348.1"/>
    <property type="molecule type" value="Genomic_DNA"/>
</dbReference>
<keyword evidence="4" id="KW-0255">Endonuclease</keyword>
<dbReference type="Proteomes" id="UP000488956">
    <property type="component" value="Unassembled WGS sequence"/>
</dbReference>
<evidence type="ECO:0000313" key="10">
    <source>
        <dbReference type="Proteomes" id="UP000488956"/>
    </source>
</evidence>
<accession>A0A6G0L101</accession>
<evidence type="ECO:0000256" key="7">
    <source>
        <dbReference type="SAM" id="MobiDB-lite"/>
    </source>
</evidence>
<feature type="region of interest" description="Disordered" evidence="7">
    <location>
        <begin position="121"/>
        <end position="249"/>
    </location>
</feature>
<proteinExistence type="predicted"/>
<dbReference type="InterPro" id="IPR041373">
    <property type="entry name" value="RT_RNaseH"/>
</dbReference>
<dbReference type="GO" id="GO:0004519">
    <property type="term" value="F:endonuclease activity"/>
    <property type="evidence" value="ECO:0007669"/>
    <property type="project" value="UniProtKB-KW"/>
</dbReference>